<name>A0A367XA80_9PROT</name>
<dbReference type="AlphaFoldDB" id="A0A367XA80"/>
<proteinExistence type="predicted"/>
<dbReference type="SUPFAM" id="SSF53474">
    <property type="entry name" value="alpha/beta-Hydrolases"/>
    <property type="match status" value="1"/>
</dbReference>
<feature type="region of interest" description="Disordered" evidence="1">
    <location>
        <begin position="60"/>
        <end position="82"/>
    </location>
</feature>
<dbReference type="Gene3D" id="3.40.50.1820">
    <property type="entry name" value="alpha/beta hydrolase"/>
    <property type="match status" value="1"/>
</dbReference>
<sequence>MKHPSIAYCPTKAVLPIIFVPGIMGSRLRISGTTDDKAIVWDPPRSGNLPRDATRAADPVIPESEWQRRRHPRTGRPQAPNEAYTRNEFASDANEEVQDRYSGAWEWGWMDGSERRERLIGPRGTSFNETYLEVDRGQKEKFANRLGPDIVDMALERGWGGCVWEFYGGFLRWLHYHGGAAISPGGDVRLEVWAHPYNWTDDNTNAARDLAQTVDKAYADAQKKYAGKPDYPVCKPVVITHSMGGLVGRAYAKHFGGESTCQAMIHGAMPTHGAPAAYKRMRAGFEGLSSIVLGRNGEQVTAVLANSPGGLELLPNQFHKTADGGQQWLFIEGPPDQPRNSVTLPKSDPYGEIYLNTDKWWRLVNPEWVNPSKDDGFELFTDQLEKAKIFHDSLGEYFHPNTMLFWSDDHLAWDRVEITALNTSLAPEAVATEYEFAYISPPAASGDGTVHSGSGKYVPDPVESIHTHTEDGTGLEFTHEAAFSGQNIRSQIAFWLNEMVEEHSG</sequence>
<protein>
    <submittedName>
        <fullName evidence="2">Uncharacterized protein</fullName>
    </submittedName>
</protein>
<gene>
    <name evidence="2" type="ORF">TH44_11310</name>
</gene>
<organism evidence="2 3">
    <name type="scientific">Thalassospira xiamenensis</name>
    <dbReference type="NCBI Taxonomy" id="220697"/>
    <lineage>
        <taxon>Bacteria</taxon>
        <taxon>Pseudomonadati</taxon>
        <taxon>Pseudomonadota</taxon>
        <taxon>Alphaproteobacteria</taxon>
        <taxon>Rhodospirillales</taxon>
        <taxon>Thalassospiraceae</taxon>
        <taxon>Thalassospira</taxon>
    </lineage>
</organism>
<evidence type="ECO:0000313" key="2">
    <source>
        <dbReference type="EMBL" id="RCK50565.1"/>
    </source>
</evidence>
<dbReference type="EMBL" id="JPWJ01000005">
    <property type="protein sequence ID" value="RCK50565.1"/>
    <property type="molecule type" value="Genomic_DNA"/>
</dbReference>
<dbReference type="Proteomes" id="UP000252266">
    <property type="component" value="Unassembled WGS sequence"/>
</dbReference>
<reference evidence="2 3" key="1">
    <citation type="submission" date="2014-07" db="EMBL/GenBank/DDBJ databases">
        <title>Draft genome sequence of Thalassospira xiamenensis IB13.</title>
        <authorList>
            <person name="Lai Q."/>
            <person name="Shao Z."/>
        </authorList>
    </citation>
    <scope>NUCLEOTIDE SEQUENCE [LARGE SCALE GENOMIC DNA]</scope>
    <source>
        <strain evidence="2 3">IB13</strain>
    </source>
</reference>
<accession>A0A367XA80</accession>
<evidence type="ECO:0000256" key="1">
    <source>
        <dbReference type="SAM" id="MobiDB-lite"/>
    </source>
</evidence>
<comment type="caution">
    <text evidence="2">The sequence shown here is derived from an EMBL/GenBank/DDBJ whole genome shotgun (WGS) entry which is preliminary data.</text>
</comment>
<dbReference type="InterPro" id="IPR029058">
    <property type="entry name" value="AB_hydrolase_fold"/>
</dbReference>
<evidence type="ECO:0000313" key="3">
    <source>
        <dbReference type="Proteomes" id="UP000252266"/>
    </source>
</evidence>